<sequence length="162" mass="18814">MNALLNYWQNLNDRERLITSVGIVAIVIYLFYVLIYAPLSTAIAEKTIQLKEKKETLIWMQQAQVERRKVKKQQTITNSQLLTLLAQQLKTKTFQSFPFKLEQTGIGDIQLSFELVPFIDIVNWLKQLSERYAISIRQLTIEKTDKPGLVKVLVFLGARDEK</sequence>
<dbReference type="Gene3D" id="3.30.1360.100">
    <property type="entry name" value="General secretion pathway protein M, EpsM"/>
    <property type="match status" value="1"/>
</dbReference>
<evidence type="ECO:0000256" key="6">
    <source>
        <dbReference type="ARBA" id="ARBA00022692"/>
    </source>
</evidence>
<evidence type="ECO:0000256" key="5">
    <source>
        <dbReference type="ARBA" id="ARBA00022519"/>
    </source>
</evidence>
<evidence type="ECO:0000256" key="10">
    <source>
        <dbReference type="SAM" id="Phobius"/>
    </source>
</evidence>
<proteinExistence type="inferred from homology"/>
<dbReference type="GO" id="GO:0015627">
    <property type="term" value="C:type II protein secretion system complex"/>
    <property type="evidence" value="ECO:0007669"/>
    <property type="project" value="InterPro"/>
</dbReference>
<dbReference type="EMBL" id="LR134418">
    <property type="protein sequence ID" value="VEH84688.1"/>
    <property type="molecule type" value="Genomic_DNA"/>
</dbReference>
<dbReference type="OrthoDB" id="6624834at2"/>
<evidence type="ECO:0000313" key="12">
    <source>
        <dbReference type="EMBL" id="VEH84688.1"/>
    </source>
</evidence>
<dbReference type="InterPro" id="IPR023229">
    <property type="entry name" value="T2SS_M_periplasmic_sf"/>
</dbReference>
<evidence type="ECO:0000256" key="7">
    <source>
        <dbReference type="ARBA" id="ARBA00022927"/>
    </source>
</evidence>
<reference evidence="11 13" key="1">
    <citation type="submission" date="2015-11" db="EMBL/GenBank/DDBJ databases">
        <title>Identification of large and diverse effector repertoires of 38 Legionella species.</title>
        <authorList>
            <person name="Burstein D."/>
            <person name="Amaro F."/>
            <person name="Zusman T."/>
            <person name="Lifshitz Z."/>
            <person name="Cohen O."/>
            <person name="Gilbert J.A."/>
            <person name="Pupko T."/>
            <person name="Shuman H.A."/>
            <person name="Segal G."/>
        </authorList>
    </citation>
    <scope>NUCLEOTIDE SEQUENCE [LARGE SCALE GENOMIC DNA]</scope>
    <source>
        <strain evidence="11 13">1762-AUS-E</strain>
    </source>
</reference>
<keyword evidence="13" id="KW-1185">Reference proteome</keyword>
<dbReference type="RefSeq" id="WP_058461248.1">
    <property type="nucleotide sequence ID" value="NZ_CAAAHS010000003.1"/>
</dbReference>
<keyword evidence="8 10" id="KW-1133">Transmembrane helix</keyword>
<evidence type="ECO:0000313" key="13">
    <source>
        <dbReference type="Proteomes" id="UP000054859"/>
    </source>
</evidence>
<keyword evidence="3" id="KW-0813">Transport</keyword>
<dbReference type="Proteomes" id="UP000281170">
    <property type="component" value="Plasmid 9"/>
</dbReference>
<reference evidence="12 14" key="2">
    <citation type="submission" date="2018-12" db="EMBL/GenBank/DDBJ databases">
        <authorList>
            <consortium name="Pathogen Informatics"/>
        </authorList>
    </citation>
    <scope>NUCLEOTIDE SEQUENCE [LARGE SCALE GENOMIC DNA]</scope>
    <source>
        <strain evidence="12 14">NCTC12735</strain>
        <plasmid evidence="14">9</plasmid>
    </source>
</reference>
<keyword evidence="9 10" id="KW-0472">Membrane</keyword>
<evidence type="ECO:0000313" key="11">
    <source>
        <dbReference type="EMBL" id="KTC65491.1"/>
    </source>
</evidence>
<dbReference type="InterPro" id="IPR007690">
    <property type="entry name" value="T2SS_GspM"/>
</dbReference>
<keyword evidence="7" id="KW-0653">Protein transport</keyword>
<dbReference type="GO" id="GO:0015628">
    <property type="term" value="P:protein secretion by the type II secretion system"/>
    <property type="evidence" value="ECO:0007669"/>
    <property type="project" value="InterPro"/>
</dbReference>
<name>A0A0W0R362_9GAMM</name>
<keyword evidence="6 10" id="KW-0812">Transmembrane</keyword>
<organism evidence="11 13">
    <name type="scientific">Legionella adelaidensis</name>
    <dbReference type="NCBI Taxonomy" id="45056"/>
    <lineage>
        <taxon>Bacteria</taxon>
        <taxon>Pseudomonadati</taxon>
        <taxon>Pseudomonadota</taxon>
        <taxon>Gammaproteobacteria</taxon>
        <taxon>Legionellales</taxon>
        <taxon>Legionellaceae</taxon>
        <taxon>Legionella</taxon>
    </lineage>
</organism>
<dbReference type="GO" id="GO:0005886">
    <property type="term" value="C:plasma membrane"/>
    <property type="evidence" value="ECO:0007669"/>
    <property type="project" value="UniProtKB-SubCell"/>
</dbReference>
<comment type="subcellular location">
    <subcellularLocation>
        <location evidence="1">Cell inner membrane</location>
        <topology evidence="1">Single-pass membrane protein</topology>
    </subcellularLocation>
</comment>
<evidence type="ECO:0000256" key="8">
    <source>
        <dbReference type="ARBA" id="ARBA00022989"/>
    </source>
</evidence>
<keyword evidence="5" id="KW-0997">Cell inner membrane</keyword>
<protein>
    <submittedName>
        <fullName evidence="12">General secretion pathway protein M</fullName>
    </submittedName>
    <submittedName>
        <fullName evidence="11">Putative general secretion pathway protein YghD</fullName>
    </submittedName>
</protein>
<accession>A0A0W0R362</accession>
<evidence type="ECO:0000256" key="9">
    <source>
        <dbReference type="ARBA" id="ARBA00023136"/>
    </source>
</evidence>
<evidence type="ECO:0000256" key="2">
    <source>
        <dbReference type="ARBA" id="ARBA00010637"/>
    </source>
</evidence>
<dbReference type="Pfam" id="PF04612">
    <property type="entry name" value="T2SSM"/>
    <property type="match status" value="1"/>
</dbReference>
<gene>
    <name evidence="11" type="primary">yghD</name>
    <name evidence="11" type="ORF">Lade_0149</name>
    <name evidence="12" type="ORF">NCTC12735_00298</name>
</gene>
<dbReference type="SUPFAM" id="SSF103054">
    <property type="entry name" value="General secretion pathway protein M, EpsM"/>
    <property type="match status" value="1"/>
</dbReference>
<evidence type="ECO:0000256" key="1">
    <source>
        <dbReference type="ARBA" id="ARBA00004377"/>
    </source>
</evidence>
<dbReference type="PATRIC" id="fig|45056.6.peg.152"/>
<evidence type="ECO:0000256" key="4">
    <source>
        <dbReference type="ARBA" id="ARBA00022475"/>
    </source>
</evidence>
<dbReference type="Proteomes" id="UP000054859">
    <property type="component" value="Unassembled WGS sequence"/>
</dbReference>
<keyword evidence="12" id="KW-0614">Plasmid</keyword>
<keyword evidence="4" id="KW-1003">Cell membrane</keyword>
<evidence type="ECO:0000256" key="3">
    <source>
        <dbReference type="ARBA" id="ARBA00022448"/>
    </source>
</evidence>
<dbReference type="EMBL" id="LNKA01000001">
    <property type="protein sequence ID" value="KTC65491.1"/>
    <property type="molecule type" value="Genomic_DNA"/>
</dbReference>
<dbReference type="KEGG" id="ladl:NCTC12735_00298"/>
<feature type="transmembrane region" description="Helical" evidence="10">
    <location>
        <begin position="20"/>
        <end position="44"/>
    </location>
</feature>
<dbReference type="AlphaFoldDB" id="A0A0W0R362"/>
<geneLocation type="plasmid" evidence="12 14">
    <name>9</name>
</geneLocation>
<comment type="similarity">
    <text evidence="2">Belongs to the GSP M family.</text>
</comment>
<evidence type="ECO:0000313" key="14">
    <source>
        <dbReference type="Proteomes" id="UP000281170"/>
    </source>
</evidence>
<dbReference type="STRING" id="45056.Lade_0149"/>